<evidence type="ECO:0000256" key="3">
    <source>
        <dbReference type="ARBA" id="ARBA00022448"/>
    </source>
</evidence>
<evidence type="ECO:0000256" key="8">
    <source>
        <dbReference type="SAM" id="Phobius"/>
    </source>
</evidence>
<accession>A0ABT1H325</accession>
<evidence type="ECO:0000256" key="5">
    <source>
        <dbReference type="ARBA" id="ARBA00022989"/>
    </source>
</evidence>
<organism evidence="11 12">
    <name type="scientific">Williamsia serinedens</name>
    <dbReference type="NCBI Taxonomy" id="391736"/>
    <lineage>
        <taxon>Bacteria</taxon>
        <taxon>Bacillati</taxon>
        <taxon>Actinomycetota</taxon>
        <taxon>Actinomycetes</taxon>
        <taxon>Mycobacteriales</taxon>
        <taxon>Nocardiaceae</taxon>
        <taxon>Williamsia</taxon>
    </lineage>
</organism>
<dbReference type="PANTHER" id="PTHR11562:SF17">
    <property type="entry name" value="RE54080P-RELATED"/>
    <property type="match status" value="1"/>
</dbReference>
<comment type="similarity">
    <text evidence="2">Belongs to the cation diffusion facilitator (CDF) transporter (TC 2.A.4) family. SLC30A subfamily.</text>
</comment>
<dbReference type="Pfam" id="PF01545">
    <property type="entry name" value="Cation_efflux"/>
    <property type="match status" value="1"/>
</dbReference>
<comment type="subcellular location">
    <subcellularLocation>
        <location evidence="1">Membrane</location>
        <topology evidence="1">Multi-pass membrane protein</topology>
    </subcellularLocation>
</comment>
<evidence type="ECO:0000256" key="7">
    <source>
        <dbReference type="ARBA" id="ARBA00023136"/>
    </source>
</evidence>
<name>A0ABT1H325_9NOCA</name>
<dbReference type="EMBL" id="JAMTCG010000005">
    <property type="protein sequence ID" value="MCP2161627.1"/>
    <property type="molecule type" value="Genomic_DNA"/>
</dbReference>
<feature type="transmembrane region" description="Helical" evidence="8">
    <location>
        <begin position="56"/>
        <end position="78"/>
    </location>
</feature>
<dbReference type="InterPro" id="IPR002524">
    <property type="entry name" value="Cation_efflux"/>
</dbReference>
<dbReference type="SUPFAM" id="SSF161111">
    <property type="entry name" value="Cation efflux protein transmembrane domain-like"/>
    <property type="match status" value="1"/>
</dbReference>
<comment type="caution">
    <text evidence="11">The sequence shown here is derived from an EMBL/GenBank/DDBJ whole genome shotgun (WGS) entry which is preliminary data.</text>
</comment>
<evidence type="ECO:0000259" key="9">
    <source>
        <dbReference type="Pfam" id="PF01545"/>
    </source>
</evidence>
<keyword evidence="3" id="KW-0813">Transport</keyword>
<gene>
    <name evidence="11" type="ORF">LX12_002826</name>
</gene>
<keyword evidence="7 8" id="KW-0472">Membrane</keyword>
<dbReference type="PANTHER" id="PTHR11562">
    <property type="entry name" value="CATION EFFLUX PROTEIN/ ZINC TRANSPORTER"/>
    <property type="match status" value="1"/>
</dbReference>
<keyword evidence="5 8" id="KW-1133">Transmembrane helix</keyword>
<evidence type="ECO:0000256" key="2">
    <source>
        <dbReference type="ARBA" id="ARBA00008873"/>
    </source>
</evidence>
<evidence type="ECO:0000256" key="1">
    <source>
        <dbReference type="ARBA" id="ARBA00004141"/>
    </source>
</evidence>
<feature type="transmembrane region" description="Helical" evidence="8">
    <location>
        <begin position="185"/>
        <end position="206"/>
    </location>
</feature>
<feature type="transmembrane region" description="Helical" evidence="8">
    <location>
        <begin position="153"/>
        <end position="173"/>
    </location>
</feature>
<dbReference type="InterPro" id="IPR027469">
    <property type="entry name" value="Cation_efflux_TMD_sf"/>
</dbReference>
<dbReference type="InterPro" id="IPR058533">
    <property type="entry name" value="Cation_efflux_TM"/>
</dbReference>
<evidence type="ECO:0000256" key="4">
    <source>
        <dbReference type="ARBA" id="ARBA00022692"/>
    </source>
</evidence>
<evidence type="ECO:0000259" key="10">
    <source>
        <dbReference type="Pfam" id="PF16916"/>
    </source>
</evidence>
<protein>
    <submittedName>
        <fullName evidence="11">Cobalt-zinc-cadmium efflux system protein</fullName>
    </submittedName>
</protein>
<sequence length="331" mass="35125">MLPLLAYVGRLRRARLPYMRDHAYVSDMGLGHDHGHGAPTADAATRRLWPMAVGMVVIGTFFVVELTVGIVVNSLALIADAGHMATDVIAMAMGLTALLLARHGSATGEKTFGWHRAEVFTAVANAVLLIGVAVFVLYEAVERLGTDPQVPGLTLVIVALTGLAANLVVMLLLRADAQDSIAVRGAYMEVLADAVGSIGVLVAGVIAMTTGWGYADLVVAVLIALWVAPRAIKLAADALRILSQRAPAHVDVDAVRADLAALPQVHDVHDLHVWTLTTGMDVVTVHLGSDADNADVLTAARRVLGEHGLDHATVQVDPVDMQKRCHRDLTW</sequence>
<dbReference type="SUPFAM" id="SSF160240">
    <property type="entry name" value="Cation efflux protein cytoplasmic domain-like"/>
    <property type="match status" value="1"/>
</dbReference>
<evidence type="ECO:0000313" key="12">
    <source>
        <dbReference type="Proteomes" id="UP001205740"/>
    </source>
</evidence>
<evidence type="ECO:0000256" key="6">
    <source>
        <dbReference type="ARBA" id="ARBA00023065"/>
    </source>
</evidence>
<feature type="transmembrane region" description="Helical" evidence="8">
    <location>
        <begin position="84"/>
        <end position="101"/>
    </location>
</feature>
<dbReference type="Proteomes" id="UP001205740">
    <property type="component" value="Unassembled WGS sequence"/>
</dbReference>
<keyword evidence="4 8" id="KW-0812">Transmembrane</keyword>
<dbReference type="InterPro" id="IPR027470">
    <property type="entry name" value="Cation_efflux_CTD"/>
</dbReference>
<feature type="domain" description="Cation efflux protein cytoplasmic" evidence="10">
    <location>
        <begin position="248"/>
        <end position="318"/>
    </location>
</feature>
<feature type="transmembrane region" description="Helical" evidence="8">
    <location>
        <begin position="122"/>
        <end position="141"/>
    </location>
</feature>
<feature type="domain" description="Cation efflux protein transmembrane" evidence="9">
    <location>
        <begin position="53"/>
        <end position="242"/>
    </location>
</feature>
<keyword evidence="6" id="KW-0406">Ion transport</keyword>
<reference evidence="11 12" key="1">
    <citation type="submission" date="2022-06" db="EMBL/GenBank/DDBJ databases">
        <title>Genomic Encyclopedia of Archaeal and Bacterial Type Strains, Phase II (KMG-II): from individual species to whole genera.</title>
        <authorList>
            <person name="Goeker M."/>
        </authorList>
    </citation>
    <scope>NUCLEOTIDE SEQUENCE [LARGE SCALE GENOMIC DNA]</scope>
    <source>
        <strain evidence="11 12">DSM 45037</strain>
    </source>
</reference>
<dbReference type="InterPro" id="IPR050681">
    <property type="entry name" value="CDF/SLC30A"/>
</dbReference>
<proteinExistence type="inferred from homology"/>
<evidence type="ECO:0000313" key="11">
    <source>
        <dbReference type="EMBL" id="MCP2161627.1"/>
    </source>
</evidence>
<dbReference type="NCBIfam" id="TIGR01297">
    <property type="entry name" value="CDF"/>
    <property type="match status" value="1"/>
</dbReference>
<dbReference type="InterPro" id="IPR036837">
    <property type="entry name" value="Cation_efflux_CTD_sf"/>
</dbReference>
<dbReference type="Pfam" id="PF16916">
    <property type="entry name" value="ZT_dimer"/>
    <property type="match status" value="1"/>
</dbReference>
<keyword evidence="12" id="KW-1185">Reference proteome</keyword>
<dbReference type="Gene3D" id="1.20.1510.10">
    <property type="entry name" value="Cation efflux protein transmembrane domain"/>
    <property type="match status" value="1"/>
</dbReference>
<feature type="transmembrane region" description="Helical" evidence="8">
    <location>
        <begin position="212"/>
        <end position="232"/>
    </location>
</feature>